<keyword evidence="3" id="KW-1185">Reference proteome</keyword>
<keyword evidence="1" id="KW-0472">Membrane</keyword>
<keyword evidence="1" id="KW-0812">Transmembrane</keyword>
<protein>
    <submittedName>
        <fullName evidence="2">DUF1049 domain-containing protein</fullName>
    </submittedName>
</protein>
<keyword evidence="1" id="KW-1133">Transmembrane helix</keyword>
<dbReference type="EMBL" id="JAFCLK010000022">
    <property type="protein sequence ID" value="MBR1138556.1"/>
    <property type="molecule type" value="Genomic_DNA"/>
</dbReference>
<organism evidence="2 3">
    <name type="scientific">Bradyrhizobium denitrificans</name>
    <dbReference type="NCBI Taxonomy" id="2734912"/>
    <lineage>
        <taxon>Bacteria</taxon>
        <taxon>Pseudomonadati</taxon>
        <taxon>Pseudomonadota</taxon>
        <taxon>Alphaproteobacteria</taxon>
        <taxon>Hyphomicrobiales</taxon>
        <taxon>Nitrobacteraceae</taxon>
        <taxon>Bradyrhizobium</taxon>
    </lineage>
</organism>
<gene>
    <name evidence="2" type="ORF">JQ619_22595</name>
</gene>
<reference evidence="3" key="1">
    <citation type="journal article" date="2021" name="ISME J.">
        <title>Evolutionary origin and ecological implication of a unique nif island in free-living Bradyrhizobium lineages.</title>
        <authorList>
            <person name="Tao J."/>
        </authorList>
    </citation>
    <scope>NUCLEOTIDE SEQUENCE [LARGE SCALE GENOMIC DNA]</scope>
    <source>
        <strain evidence="3">SZCCT0094</strain>
    </source>
</reference>
<name>A0ABS5GD87_9BRAD</name>
<dbReference type="Proteomes" id="UP001314635">
    <property type="component" value="Unassembled WGS sequence"/>
</dbReference>
<proteinExistence type="predicted"/>
<feature type="transmembrane region" description="Helical" evidence="1">
    <location>
        <begin position="45"/>
        <end position="70"/>
    </location>
</feature>
<comment type="caution">
    <text evidence="2">The sequence shown here is derived from an EMBL/GenBank/DDBJ whole genome shotgun (WGS) entry which is preliminary data.</text>
</comment>
<evidence type="ECO:0000313" key="3">
    <source>
        <dbReference type="Proteomes" id="UP001314635"/>
    </source>
</evidence>
<evidence type="ECO:0000313" key="2">
    <source>
        <dbReference type="EMBL" id="MBR1138556.1"/>
    </source>
</evidence>
<dbReference type="RefSeq" id="WP_011942623.1">
    <property type="nucleotide sequence ID" value="NZ_JABFDP010000026.1"/>
</dbReference>
<accession>A0ABS5GD87</accession>
<evidence type="ECO:0000256" key="1">
    <source>
        <dbReference type="SAM" id="Phobius"/>
    </source>
</evidence>
<sequence length="130" mass="13897">MRRFLTVVIVVPLLVLFVVFAVANRHFVTVSFDPFNAVDPALSVSIPLFALIIAVAILGVIAGGCATWIGQRRWRRAARRHLADAEAARAQVAQLSAAVRANQGPSQSLVPAAPARLFAPYGRDKQGAAL</sequence>